<evidence type="ECO:0000313" key="2">
    <source>
        <dbReference type="Proteomes" id="UP000789920"/>
    </source>
</evidence>
<proteinExistence type="predicted"/>
<name>A0ACA9SSR0_9GLOM</name>
<organism evidence="1 2">
    <name type="scientific">Racocetra persica</name>
    <dbReference type="NCBI Taxonomy" id="160502"/>
    <lineage>
        <taxon>Eukaryota</taxon>
        <taxon>Fungi</taxon>
        <taxon>Fungi incertae sedis</taxon>
        <taxon>Mucoromycota</taxon>
        <taxon>Glomeromycotina</taxon>
        <taxon>Glomeromycetes</taxon>
        <taxon>Diversisporales</taxon>
        <taxon>Gigasporaceae</taxon>
        <taxon>Racocetra</taxon>
    </lineage>
</organism>
<gene>
    <name evidence="1" type="ORF">RPERSI_LOCUS34703</name>
</gene>
<dbReference type="Proteomes" id="UP000789920">
    <property type="component" value="Unassembled WGS sequence"/>
</dbReference>
<keyword evidence="2" id="KW-1185">Reference proteome</keyword>
<feature type="non-terminal residue" evidence="1">
    <location>
        <position position="148"/>
    </location>
</feature>
<accession>A0ACA9SSR0</accession>
<comment type="caution">
    <text evidence="1">The sequence shown here is derived from an EMBL/GenBank/DDBJ whole genome shotgun (WGS) entry which is preliminary data.</text>
</comment>
<sequence>YLEIRTYKAVVLYTSLAFIVLTLIGHAIAGDPYALPNKTYPINPSHFDDVLVNFYIFAAYNETLDPKISHVNPIYVFLQNPDDNMDNIMQPSIIDLIPGDDGYSDLKRINIVTGLTKRSGNITSYDDLKKLGNSVRIFQSDIYYNLPV</sequence>
<feature type="non-terminal residue" evidence="1">
    <location>
        <position position="1"/>
    </location>
</feature>
<reference evidence="1" key="1">
    <citation type="submission" date="2021-06" db="EMBL/GenBank/DDBJ databases">
        <authorList>
            <person name="Kallberg Y."/>
            <person name="Tangrot J."/>
            <person name="Rosling A."/>
        </authorList>
    </citation>
    <scope>NUCLEOTIDE SEQUENCE</scope>
    <source>
        <strain evidence="1">MA461A</strain>
    </source>
</reference>
<dbReference type="EMBL" id="CAJVQC010156638">
    <property type="protein sequence ID" value="CAG8847579.1"/>
    <property type="molecule type" value="Genomic_DNA"/>
</dbReference>
<protein>
    <submittedName>
        <fullName evidence="1">27808_t:CDS:1</fullName>
    </submittedName>
</protein>
<evidence type="ECO:0000313" key="1">
    <source>
        <dbReference type="EMBL" id="CAG8847579.1"/>
    </source>
</evidence>